<sequence>MAVTRTRRIVPALMVATALATGGVSLSSTAFAAPSAAPANITTDADDPGLVKFLKRSTLEKISKGGDLLTKVPAGGGATGGDTEPPKGGSTGAAGGDTEPPKGGGGTGAATGGDTGTSSGIPDDFDYGVWVGVDPRSGPIVN</sequence>
<feature type="compositionally biased region" description="Gly residues" evidence="1">
    <location>
        <begin position="102"/>
        <end position="115"/>
    </location>
</feature>
<evidence type="ECO:0000256" key="2">
    <source>
        <dbReference type="SAM" id="SignalP"/>
    </source>
</evidence>
<evidence type="ECO:0000256" key="1">
    <source>
        <dbReference type="SAM" id="MobiDB-lite"/>
    </source>
</evidence>
<protein>
    <submittedName>
        <fullName evidence="3">Uncharacterized protein</fullName>
    </submittedName>
</protein>
<gene>
    <name evidence="3" type="ORF">AB5J51_03965</name>
</gene>
<proteinExistence type="predicted"/>
<name>A0AB39XW98_9ACTN</name>
<feature type="chain" id="PRO_5044307402" evidence="2">
    <location>
        <begin position="33"/>
        <end position="142"/>
    </location>
</feature>
<evidence type="ECO:0000313" key="3">
    <source>
        <dbReference type="EMBL" id="XDV62149.1"/>
    </source>
</evidence>
<dbReference type="AlphaFoldDB" id="A0AB39XW98"/>
<dbReference type="RefSeq" id="WP_133895696.1">
    <property type="nucleotide sequence ID" value="NZ_CP165727.1"/>
</dbReference>
<feature type="region of interest" description="Disordered" evidence="1">
    <location>
        <begin position="65"/>
        <end position="142"/>
    </location>
</feature>
<keyword evidence="2" id="KW-0732">Signal</keyword>
<accession>A0AB39XW98</accession>
<dbReference type="EMBL" id="CP165727">
    <property type="protein sequence ID" value="XDV62149.1"/>
    <property type="molecule type" value="Genomic_DNA"/>
</dbReference>
<organism evidence="3">
    <name type="scientific">Streptomyces sp. R33</name>
    <dbReference type="NCBI Taxonomy" id="3238629"/>
    <lineage>
        <taxon>Bacteria</taxon>
        <taxon>Bacillati</taxon>
        <taxon>Actinomycetota</taxon>
        <taxon>Actinomycetes</taxon>
        <taxon>Kitasatosporales</taxon>
        <taxon>Streptomycetaceae</taxon>
        <taxon>Streptomyces</taxon>
    </lineage>
</organism>
<feature type="signal peptide" evidence="2">
    <location>
        <begin position="1"/>
        <end position="32"/>
    </location>
</feature>
<reference evidence="3" key="1">
    <citation type="submission" date="2024-08" db="EMBL/GenBank/DDBJ databases">
        <authorList>
            <person name="Yu S.T."/>
        </authorList>
    </citation>
    <scope>NUCLEOTIDE SEQUENCE</scope>
    <source>
        <strain evidence="3">R33</strain>
    </source>
</reference>